<dbReference type="KEGG" id="bif:N288_11920"/>
<evidence type="ECO:0000313" key="2">
    <source>
        <dbReference type="EMBL" id="AGX04292.1"/>
    </source>
</evidence>
<dbReference type="AlphaFoldDB" id="U5LCJ5"/>
<dbReference type="HOGENOM" id="CLU_3022349_0_0_9"/>
<protein>
    <submittedName>
        <fullName evidence="2">Uncharacterized protein</fullName>
    </submittedName>
</protein>
<reference evidence="2 3" key="1">
    <citation type="submission" date="2013-07" db="EMBL/GenBank/DDBJ databases">
        <title>Complete genome sequence of Bacillus infantis NRRL B-14911 that has potential to induce cardiac disease by antigenic mimicry.</title>
        <authorList>
            <person name="Massilamany C."/>
            <person name="Smith T.P.L."/>
            <person name="Loy J.D."/>
            <person name="Barletta R."/>
            <person name="Reddy J."/>
        </authorList>
    </citation>
    <scope>NUCLEOTIDE SEQUENCE [LARGE SCALE GENOMIC DNA]</scope>
    <source>
        <strain evidence="2 3">NRRL B-14911</strain>
    </source>
</reference>
<name>U5LCJ5_9BACI</name>
<evidence type="ECO:0000256" key="1">
    <source>
        <dbReference type="SAM" id="Phobius"/>
    </source>
</evidence>
<gene>
    <name evidence="2" type="ORF">N288_11920</name>
</gene>
<keyword evidence="1" id="KW-1133">Transmembrane helix</keyword>
<keyword evidence="3" id="KW-1185">Reference proteome</keyword>
<sequence>MKDSCTEETEQTSPQAALFLFVFYAGFTLNLISNKDSRTDIEGMLYFAISSWQQE</sequence>
<proteinExistence type="predicted"/>
<feature type="transmembrane region" description="Helical" evidence="1">
    <location>
        <begin position="12"/>
        <end position="32"/>
    </location>
</feature>
<dbReference type="Proteomes" id="UP000017805">
    <property type="component" value="Chromosome"/>
</dbReference>
<dbReference type="STRING" id="1367477.N288_11920"/>
<accession>U5LCJ5</accession>
<organism evidence="2 3">
    <name type="scientific">Bacillus infantis NRRL B-14911</name>
    <dbReference type="NCBI Taxonomy" id="1367477"/>
    <lineage>
        <taxon>Bacteria</taxon>
        <taxon>Bacillati</taxon>
        <taxon>Bacillota</taxon>
        <taxon>Bacilli</taxon>
        <taxon>Bacillales</taxon>
        <taxon>Bacillaceae</taxon>
        <taxon>Bacillus</taxon>
    </lineage>
</organism>
<dbReference type="PATRIC" id="fig|1367477.3.peg.2327"/>
<keyword evidence="1" id="KW-0472">Membrane</keyword>
<keyword evidence="1" id="KW-0812">Transmembrane</keyword>
<dbReference type="EMBL" id="CP006643">
    <property type="protein sequence ID" value="AGX04292.1"/>
    <property type="molecule type" value="Genomic_DNA"/>
</dbReference>
<evidence type="ECO:0000313" key="3">
    <source>
        <dbReference type="Proteomes" id="UP000017805"/>
    </source>
</evidence>